<keyword evidence="2" id="KW-1185">Reference proteome</keyword>
<evidence type="ECO:0000313" key="1">
    <source>
        <dbReference type="EMBL" id="ERT66839.1"/>
    </source>
</evidence>
<dbReference type="AlphaFoldDB" id="U7V6S4"/>
<evidence type="ECO:0000313" key="2">
    <source>
        <dbReference type="Proteomes" id="UP000017081"/>
    </source>
</evidence>
<comment type="caution">
    <text evidence="1">The sequence shown here is derived from an EMBL/GenBank/DDBJ whole genome shotgun (WGS) entry which is preliminary data.</text>
</comment>
<dbReference type="STRING" id="1319815.HMPREF0202_02510"/>
<sequence length="330" mass="38563">MSRVYNKTRKEYTQISNKLLLDKTLTFGARGLLALMLSRPEEWDFNMNEIASNTSESYTKVKNYMKELEKSKYVVRLKRGVPGRKSEFEWLYFLNEIPFTIEEIESLKNEYLNKKNTNSNDQSILRPSLSTKIVANDHRKIEGYINTNTCKNTDTYKNTNKTCTCKEEHASFENILEKNEKGFPCKDKWEKFLVDNLKGVHYQPKIEKAIKKLEKKETEKTIQNYLINTYNTGIEQGLSLNVIATVISIGKILEKKIPKTIVTTNQEEVKRPIARAEKIKFMKEELGKEEIVRLEKEIFDEIQLDGLALENEIGNLLCKKYNEKYLNKTL</sequence>
<accession>U7V6S4</accession>
<gene>
    <name evidence="1" type="ORF">HMPREF0202_02510</name>
</gene>
<proteinExistence type="predicted"/>
<reference evidence="1 2" key="1">
    <citation type="submission" date="2013-08" db="EMBL/GenBank/DDBJ databases">
        <authorList>
            <person name="Weinstock G."/>
            <person name="Sodergren E."/>
            <person name="Wylie T."/>
            <person name="Fulton L."/>
            <person name="Fulton R."/>
            <person name="Fronick C."/>
            <person name="O'Laughlin M."/>
            <person name="Godfrey J."/>
            <person name="Miner T."/>
            <person name="Herter B."/>
            <person name="Appelbaum E."/>
            <person name="Cordes M."/>
            <person name="Lek S."/>
            <person name="Wollam A."/>
            <person name="Pepin K.H."/>
            <person name="Palsikar V.B."/>
            <person name="Mitreva M."/>
            <person name="Wilson R.K."/>
        </authorList>
    </citation>
    <scope>NUCLEOTIDE SEQUENCE [LARGE SCALE GENOMIC DNA]</scope>
    <source>
        <strain evidence="1 2">ATCC BAA-474</strain>
    </source>
</reference>
<dbReference type="EMBL" id="AXZF01000132">
    <property type="protein sequence ID" value="ERT66839.1"/>
    <property type="molecule type" value="Genomic_DNA"/>
</dbReference>
<dbReference type="RefSeq" id="WP_023052039.1">
    <property type="nucleotide sequence ID" value="NZ_CP173065.2"/>
</dbReference>
<dbReference type="Proteomes" id="UP000017081">
    <property type="component" value="Unassembled WGS sequence"/>
</dbReference>
<dbReference type="eggNOG" id="ENOG502ZQHK">
    <property type="taxonomic scope" value="Bacteria"/>
</dbReference>
<dbReference type="HOGENOM" id="CLU_841165_0_0_0"/>
<name>U7V6S4_9FUSO</name>
<protein>
    <submittedName>
        <fullName evidence="1">Uncharacterized protein</fullName>
    </submittedName>
</protein>
<organism evidence="1 2">
    <name type="scientific">Cetobacterium somerae ATCC BAA-474</name>
    <dbReference type="NCBI Taxonomy" id="1319815"/>
    <lineage>
        <taxon>Bacteria</taxon>
        <taxon>Fusobacteriati</taxon>
        <taxon>Fusobacteriota</taxon>
        <taxon>Fusobacteriia</taxon>
        <taxon>Fusobacteriales</taxon>
        <taxon>Fusobacteriaceae</taxon>
        <taxon>Cetobacterium</taxon>
    </lineage>
</organism>